<dbReference type="PANTHER" id="PTHR45772:SF8">
    <property type="entry name" value="HIGH-AFFINITY BRANCHED-CHAIN AMINO ACID TRANSPORT ATP-BINDING PROTEIN"/>
    <property type="match status" value="1"/>
</dbReference>
<evidence type="ECO:0000313" key="6">
    <source>
        <dbReference type="Proteomes" id="UP000666240"/>
    </source>
</evidence>
<protein>
    <submittedName>
        <fullName evidence="5">ABC transporter ATP-binding protein</fullName>
    </submittedName>
</protein>
<dbReference type="Proteomes" id="UP000666240">
    <property type="component" value="Unassembled WGS sequence"/>
</dbReference>
<keyword evidence="6" id="KW-1185">Reference proteome</keyword>
<sequence>MPEAPVFVAENVSKRFGGLIAVDKVSLEAHAGEILGIMGQNGAGKTSLFNTFAGIYVADGGRMTLNDVDVTALPAWRRSIAGIARTFQIPQPIWSLSVCENVQVGLIAHGKSKAESAEIAEETLVGLGLQAKLKSDPGDLTPGQLRLLEFARAASLRPKLLLLDEVFAGLSLPEQQSTADVVRKLRDSGIAIIWIEHNVRLMMELADRIVAMDHGHKIGAGTPLEVARNPDVIRVYLGRQAADGKKS</sequence>
<dbReference type="RefSeq" id="WP_209336407.1">
    <property type="nucleotide sequence ID" value="NZ_JAGIYY010000007.1"/>
</dbReference>
<dbReference type="InterPro" id="IPR003593">
    <property type="entry name" value="AAA+_ATPase"/>
</dbReference>
<proteinExistence type="predicted"/>
<dbReference type="SUPFAM" id="SSF52540">
    <property type="entry name" value="P-loop containing nucleoside triphosphate hydrolases"/>
    <property type="match status" value="1"/>
</dbReference>
<dbReference type="InterPro" id="IPR032823">
    <property type="entry name" value="BCA_ABC_TP_C"/>
</dbReference>
<feature type="domain" description="ABC transporter" evidence="4">
    <location>
        <begin position="7"/>
        <end position="239"/>
    </location>
</feature>
<dbReference type="AlphaFoldDB" id="A0A8J7RNL0"/>
<accession>A0A8J7RNL0</accession>
<dbReference type="Pfam" id="PF00005">
    <property type="entry name" value="ABC_tran"/>
    <property type="match status" value="1"/>
</dbReference>
<comment type="caution">
    <text evidence="5">The sequence shown here is derived from an EMBL/GenBank/DDBJ whole genome shotgun (WGS) entry which is preliminary data.</text>
</comment>
<dbReference type="GO" id="GO:0016887">
    <property type="term" value="F:ATP hydrolysis activity"/>
    <property type="evidence" value="ECO:0007669"/>
    <property type="project" value="InterPro"/>
</dbReference>
<organism evidence="5 6">
    <name type="scientific">Tianweitania sediminis</name>
    <dbReference type="NCBI Taxonomy" id="1502156"/>
    <lineage>
        <taxon>Bacteria</taxon>
        <taxon>Pseudomonadati</taxon>
        <taxon>Pseudomonadota</taxon>
        <taxon>Alphaproteobacteria</taxon>
        <taxon>Hyphomicrobiales</taxon>
        <taxon>Phyllobacteriaceae</taxon>
        <taxon>Tianweitania</taxon>
    </lineage>
</organism>
<dbReference type="Gene3D" id="3.40.50.300">
    <property type="entry name" value="P-loop containing nucleotide triphosphate hydrolases"/>
    <property type="match status" value="1"/>
</dbReference>
<keyword evidence="1" id="KW-0813">Transport</keyword>
<dbReference type="EMBL" id="JAGIYY010000007">
    <property type="protein sequence ID" value="MBP0440376.1"/>
    <property type="molecule type" value="Genomic_DNA"/>
</dbReference>
<dbReference type="GO" id="GO:0005886">
    <property type="term" value="C:plasma membrane"/>
    <property type="evidence" value="ECO:0007669"/>
    <property type="project" value="TreeGrafter"/>
</dbReference>
<gene>
    <name evidence="5" type="ORF">J5Y06_17120</name>
</gene>
<dbReference type="InterPro" id="IPR003439">
    <property type="entry name" value="ABC_transporter-like_ATP-bd"/>
</dbReference>
<keyword evidence="3 5" id="KW-0067">ATP-binding</keyword>
<dbReference type="Pfam" id="PF12399">
    <property type="entry name" value="BCA_ABC_TP_C"/>
    <property type="match status" value="1"/>
</dbReference>
<evidence type="ECO:0000256" key="1">
    <source>
        <dbReference type="ARBA" id="ARBA00022448"/>
    </source>
</evidence>
<dbReference type="GO" id="GO:0005524">
    <property type="term" value="F:ATP binding"/>
    <property type="evidence" value="ECO:0007669"/>
    <property type="project" value="UniProtKB-KW"/>
</dbReference>
<dbReference type="PANTHER" id="PTHR45772">
    <property type="entry name" value="CONSERVED COMPONENT OF ABC TRANSPORTER FOR NATURAL AMINO ACIDS-RELATED"/>
    <property type="match status" value="1"/>
</dbReference>
<dbReference type="PROSITE" id="PS50893">
    <property type="entry name" value="ABC_TRANSPORTER_2"/>
    <property type="match status" value="1"/>
</dbReference>
<dbReference type="InterPro" id="IPR051120">
    <property type="entry name" value="ABC_AA/LPS_Transport"/>
</dbReference>
<name>A0A8J7RNL0_9HYPH</name>
<keyword evidence="2" id="KW-0547">Nucleotide-binding</keyword>
<evidence type="ECO:0000313" key="5">
    <source>
        <dbReference type="EMBL" id="MBP0440376.1"/>
    </source>
</evidence>
<evidence type="ECO:0000259" key="4">
    <source>
        <dbReference type="PROSITE" id="PS50893"/>
    </source>
</evidence>
<dbReference type="SMART" id="SM00382">
    <property type="entry name" value="AAA"/>
    <property type="match status" value="1"/>
</dbReference>
<reference evidence="5" key="1">
    <citation type="submission" date="2021-03" db="EMBL/GenBank/DDBJ databases">
        <title>Genome sequencing and assembly of Tianweitania sediminis.</title>
        <authorList>
            <person name="Chhetri G."/>
        </authorList>
    </citation>
    <scope>NUCLEOTIDE SEQUENCE</scope>
    <source>
        <strain evidence="5">Z8</strain>
    </source>
</reference>
<evidence type="ECO:0000256" key="3">
    <source>
        <dbReference type="ARBA" id="ARBA00022840"/>
    </source>
</evidence>
<dbReference type="InterPro" id="IPR027417">
    <property type="entry name" value="P-loop_NTPase"/>
</dbReference>
<evidence type="ECO:0000256" key="2">
    <source>
        <dbReference type="ARBA" id="ARBA00022741"/>
    </source>
</evidence>
<dbReference type="CDD" id="cd03219">
    <property type="entry name" value="ABC_Mj1267_LivG_branched"/>
    <property type="match status" value="1"/>
</dbReference>